<evidence type="ECO:0000313" key="2">
    <source>
        <dbReference type="EMBL" id="MDU0353230.1"/>
    </source>
</evidence>
<proteinExistence type="predicted"/>
<dbReference type="SUPFAM" id="SSF158544">
    <property type="entry name" value="GspK insert domain-like"/>
    <property type="match status" value="1"/>
</dbReference>
<organism evidence="2 3">
    <name type="scientific">Paraglaciecola aquimarina</name>
    <dbReference type="NCBI Taxonomy" id="1235557"/>
    <lineage>
        <taxon>Bacteria</taxon>
        <taxon>Pseudomonadati</taxon>
        <taxon>Pseudomonadota</taxon>
        <taxon>Gammaproteobacteria</taxon>
        <taxon>Alteromonadales</taxon>
        <taxon>Alteromonadaceae</taxon>
        <taxon>Paraglaciecola</taxon>
    </lineage>
</organism>
<feature type="domain" description="T2SS protein K second SAM-like" evidence="1">
    <location>
        <begin position="19"/>
        <end position="82"/>
    </location>
</feature>
<dbReference type="RefSeq" id="WP_316024918.1">
    <property type="nucleotide sequence ID" value="NZ_JAWDIO010000002.1"/>
</dbReference>
<comment type="caution">
    <text evidence="2">The sequence shown here is derived from an EMBL/GenBank/DDBJ whole genome shotgun (WGS) entry which is preliminary data.</text>
</comment>
<dbReference type="InterPro" id="IPR049179">
    <property type="entry name" value="T2SSK_SAM-like_2nd"/>
</dbReference>
<protein>
    <submittedName>
        <fullName evidence="2">Type II secretion system protein GspK</fullName>
    </submittedName>
</protein>
<sequence length="124" mass="13568">MDKLLALSCVLPADSSLKINVNTVSEENAGIIAGMTGLTLSQAQSALSARGNDGFDKPAGFLNTAEIKAITLTDEQKKWFDVTTSYFILHTRAKFNDATFAMQTVFKLDSNNKVQVIRREFSGF</sequence>
<name>A0ABU3STB1_9ALTE</name>
<dbReference type="Gene3D" id="1.10.40.60">
    <property type="entry name" value="EpsJ-like"/>
    <property type="match status" value="1"/>
</dbReference>
<accession>A0ABU3STB1</accession>
<evidence type="ECO:0000313" key="3">
    <source>
        <dbReference type="Proteomes" id="UP001247805"/>
    </source>
</evidence>
<dbReference type="InterPro" id="IPR038072">
    <property type="entry name" value="GspK_central_sf"/>
</dbReference>
<gene>
    <name evidence="2" type="ORF">RS130_04155</name>
</gene>
<dbReference type="Pfam" id="PF03934">
    <property type="entry name" value="T2SSK"/>
    <property type="match status" value="1"/>
</dbReference>
<dbReference type="EMBL" id="JAWDIO010000002">
    <property type="protein sequence ID" value="MDU0353230.1"/>
    <property type="molecule type" value="Genomic_DNA"/>
</dbReference>
<dbReference type="SUPFAM" id="SSF54523">
    <property type="entry name" value="Pili subunits"/>
    <property type="match status" value="1"/>
</dbReference>
<dbReference type="Proteomes" id="UP001247805">
    <property type="component" value="Unassembled WGS sequence"/>
</dbReference>
<dbReference type="InterPro" id="IPR045584">
    <property type="entry name" value="Pilin-like"/>
</dbReference>
<evidence type="ECO:0000259" key="1">
    <source>
        <dbReference type="Pfam" id="PF03934"/>
    </source>
</evidence>
<keyword evidence="3" id="KW-1185">Reference proteome</keyword>
<reference evidence="2 3" key="1">
    <citation type="submission" date="2023-10" db="EMBL/GenBank/DDBJ databases">
        <title>Glaciecola aquimarina strain GGW-M5 nov., isolated from a coastal seawater.</title>
        <authorList>
            <person name="Bayburt H."/>
            <person name="Kim J.M."/>
            <person name="Choi B.J."/>
            <person name="Jeon C.O."/>
        </authorList>
    </citation>
    <scope>NUCLEOTIDE SEQUENCE [LARGE SCALE GENOMIC DNA]</scope>
    <source>
        <strain evidence="2 3">KCTC 32108</strain>
    </source>
</reference>